<comment type="caution">
    <text evidence="1">The sequence shown here is derived from an EMBL/GenBank/DDBJ whole genome shotgun (WGS) entry which is preliminary data.</text>
</comment>
<accession>A0A9X2MS12</accession>
<gene>
    <name evidence="1" type="ORF">NQZ67_18165</name>
</gene>
<dbReference type="Proteomes" id="UP001141950">
    <property type="component" value="Unassembled WGS sequence"/>
</dbReference>
<organism evidence="1 2">
    <name type="scientific">Paenibacillus soyae</name>
    <dbReference type="NCBI Taxonomy" id="2969249"/>
    <lineage>
        <taxon>Bacteria</taxon>
        <taxon>Bacillati</taxon>
        <taxon>Bacillota</taxon>
        <taxon>Bacilli</taxon>
        <taxon>Bacillales</taxon>
        <taxon>Paenibacillaceae</taxon>
        <taxon>Paenibacillus</taxon>
    </lineage>
</organism>
<keyword evidence="2" id="KW-1185">Reference proteome</keyword>
<sequence length="168" mass="19480">MFFQEWYDKLDYEKRSLADVFINKVKKMNANADENDALAVAYAELEEDSPALSEYRFVHYLKKSLSEYDSDPENRAISMAKNGYPIIKDTVQKINDAGITGQELMTLLKVFHYEGIMDTFYRFEHTYMDDLNDSEYPSFAISEIGTDGELTGRIVNVYGWLSYLNPDK</sequence>
<dbReference type="EMBL" id="JANIPJ010000013">
    <property type="protein sequence ID" value="MCR2805811.1"/>
    <property type="molecule type" value="Genomic_DNA"/>
</dbReference>
<proteinExistence type="predicted"/>
<name>A0A9X2MS12_9BACL</name>
<reference evidence="1" key="1">
    <citation type="submission" date="2022-08" db="EMBL/GenBank/DDBJ databases">
        <title>The genomic sequence of strain Paenibacillus sp. SCIV0701.</title>
        <authorList>
            <person name="Zhao H."/>
        </authorList>
    </citation>
    <scope>NUCLEOTIDE SEQUENCE</scope>
    <source>
        <strain evidence="1">SCIV0701</strain>
    </source>
</reference>
<dbReference type="AlphaFoldDB" id="A0A9X2MS12"/>
<evidence type="ECO:0000313" key="2">
    <source>
        <dbReference type="Proteomes" id="UP001141950"/>
    </source>
</evidence>
<protein>
    <submittedName>
        <fullName evidence="1">Uncharacterized protein</fullName>
    </submittedName>
</protein>
<evidence type="ECO:0000313" key="1">
    <source>
        <dbReference type="EMBL" id="MCR2805811.1"/>
    </source>
</evidence>
<dbReference type="RefSeq" id="WP_257448675.1">
    <property type="nucleotide sequence ID" value="NZ_JANIPJ010000013.1"/>
</dbReference>